<comment type="caution">
    <text evidence="10">The sequence shown here is derived from an EMBL/GenBank/DDBJ whole genome shotgun (WGS) entry which is preliminary data.</text>
</comment>
<dbReference type="EC" id="4.1.1.111" evidence="5"/>
<dbReference type="InterPro" id="IPR036390">
    <property type="entry name" value="WH_DNA-bd_sf"/>
</dbReference>
<dbReference type="EMBL" id="LAJX01000090">
    <property type="protein sequence ID" value="KJV06732.1"/>
    <property type="molecule type" value="Genomic_DNA"/>
</dbReference>
<dbReference type="SUPFAM" id="SSF46785">
    <property type="entry name" value="Winged helix' DNA-binding domain"/>
    <property type="match status" value="1"/>
</dbReference>
<name>A0A0F3IJ84_9GAMM</name>
<dbReference type="OrthoDB" id="5568033at2"/>
<dbReference type="InterPro" id="IPR040523">
    <property type="entry name" value="AsnC_trans_reg2"/>
</dbReference>
<evidence type="ECO:0000256" key="1">
    <source>
        <dbReference type="ARBA" id="ARBA00023239"/>
    </source>
</evidence>
<organism evidence="10 11">
    <name type="scientific">Methylocucumis oryzae</name>
    <dbReference type="NCBI Taxonomy" id="1632867"/>
    <lineage>
        <taxon>Bacteria</taxon>
        <taxon>Pseudomonadati</taxon>
        <taxon>Pseudomonadota</taxon>
        <taxon>Gammaproteobacteria</taxon>
        <taxon>Methylococcales</taxon>
        <taxon>Methylococcaceae</taxon>
        <taxon>Methylocucumis</taxon>
    </lineage>
</organism>
<accession>A0A0F3IJ84</accession>
<evidence type="ECO:0000313" key="11">
    <source>
        <dbReference type="Proteomes" id="UP000033684"/>
    </source>
</evidence>
<evidence type="ECO:0000256" key="2">
    <source>
        <dbReference type="ARBA" id="ARBA00023444"/>
    </source>
</evidence>
<protein>
    <recommendedName>
        <fullName evidence="5">siroheme decarboxylase</fullName>
        <ecNumber evidence="5">4.1.1.111</ecNumber>
    </recommendedName>
</protein>
<dbReference type="InterPro" id="IPR050684">
    <property type="entry name" value="HTH-Siroheme_Decarb"/>
</dbReference>
<sequence length="162" mass="18682">MLDNSDRRLLASIQQGLPLCSRPYAEIGQRLGLPETEVINRLSALNQQGLIKRMGVIVKHRSLGYQANAMVVWNIPDAEVTTVGQQMSTFPFVNLCYQRPRHPDWPYNLYCMIHGKDRETVLTQLEQLTQTLNLTHIAKTVLFSRRCFKQQGARYRLTHQES</sequence>
<dbReference type="InterPro" id="IPR053953">
    <property type="entry name" value="NirdL-like_HTH"/>
</dbReference>
<dbReference type="PANTHER" id="PTHR43413">
    <property type="entry name" value="TRANSCRIPTIONAL REGULATOR, ASNC FAMILY"/>
    <property type="match status" value="1"/>
</dbReference>
<dbReference type="PANTHER" id="PTHR43413:SF1">
    <property type="entry name" value="SIROHEME DECARBOXYLASE NIRL SUBUNIT"/>
    <property type="match status" value="1"/>
</dbReference>
<comment type="pathway">
    <text evidence="2">Porphyrin-containing compound metabolism.</text>
</comment>
<reference evidence="11" key="1">
    <citation type="submission" date="2015-03" db="EMBL/GenBank/DDBJ databases">
        <title>Draft genome sequence of a novel methanotroph (Sn10-6) isolated from flooded ricefield rhizosphere in India.</title>
        <authorList>
            <person name="Pandit P.S."/>
            <person name="Pore S.D."/>
            <person name="Arora P."/>
            <person name="Kapse N.G."/>
            <person name="Dhakephalkar P.K."/>
            <person name="Rahalkar M.C."/>
        </authorList>
    </citation>
    <scope>NUCLEOTIDE SEQUENCE [LARGE SCALE GENOMIC DNA]</scope>
    <source>
        <strain evidence="11">Sn10-6</strain>
    </source>
</reference>
<comment type="similarity">
    <text evidence="3">Belongs to the Ahb/Nir family.</text>
</comment>
<comment type="catalytic activity">
    <reaction evidence="7">
        <text>siroheme + 2 H(+) = 12,18-didecarboxysiroheme + 2 CO2</text>
        <dbReference type="Rhea" id="RHEA:19093"/>
        <dbReference type="ChEBI" id="CHEBI:15378"/>
        <dbReference type="ChEBI" id="CHEBI:16526"/>
        <dbReference type="ChEBI" id="CHEBI:60052"/>
        <dbReference type="ChEBI" id="CHEBI:140497"/>
        <dbReference type="EC" id="4.1.1.111"/>
    </reaction>
</comment>
<proteinExistence type="inferred from homology"/>
<dbReference type="PATRIC" id="fig|1632867.3.peg.5645"/>
<dbReference type="AlphaFoldDB" id="A0A0F3IJ84"/>
<reference evidence="10 11" key="2">
    <citation type="journal article" date="2016" name="Microb. Ecol.">
        <title>Genome Characteristics of a Novel Type I Methanotroph (Sn10-6) Isolated from a Flooded Indian Rice Field.</title>
        <authorList>
            <person name="Rahalkar M.C."/>
            <person name="Pandit P.S."/>
            <person name="Dhakephalkar P.K."/>
            <person name="Pore S."/>
            <person name="Arora P."/>
            <person name="Kapse N."/>
        </authorList>
    </citation>
    <scope>NUCLEOTIDE SEQUENCE [LARGE SCALE GENOMIC DNA]</scope>
    <source>
        <strain evidence="10 11">Sn10-6</strain>
    </source>
</reference>
<evidence type="ECO:0000256" key="6">
    <source>
        <dbReference type="ARBA" id="ARBA00045291"/>
    </source>
</evidence>
<dbReference type="Pfam" id="PF22451">
    <property type="entry name" value="NirdL-like_HTH"/>
    <property type="match status" value="1"/>
</dbReference>
<dbReference type="RefSeq" id="WP_045779002.1">
    <property type="nucleotide sequence ID" value="NZ_LAJX01000090.1"/>
</dbReference>
<comment type="subunit">
    <text evidence="4">Probably forms a complex composed of NirD, NirL, NirG and NirH. All proteins are required for the total conversion of siroheme to didecarboxysiroheme.</text>
</comment>
<evidence type="ECO:0000259" key="9">
    <source>
        <dbReference type="Pfam" id="PF22451"/>
    </source>
</evidence>
<dbReference type="GO" id="GO:0016829">
    <property type="term" value="F:lyase activity"/>
    <property type="evidence" value="ECO:0007669"/>
    <property type="project" value="UniProtKB-KW"/>
</dbReference>
<evidence type="ECO:0000256" key="3">
    <source>
        <dbReference type="ARBA" id="ARBA00023457"/>
    </source>
</evidence>
<dbReference type="Pfam" id="PF17805">
    <property type="entry name" value="AsnC_trans_reg2"/>
    <property type="match status" value="1"/>
</dbReference>
<keyword evidence="11" id="KW-1185">Reference proteome</keyword>
<feature type="domain" description="Siroheme decarboxylase NirL-like HTH" evidence="9">
    <location>
        <begin position="6"/>
        <end position="51"/>
    </location>
</feature>
<dbReference type="Proteomes" id="UP000033684">
    <property type="component" value="Unassembled WGS sequence"/>
</dbReference>
<evidence type="ECO:0000256" key="4">
    <source>
        <dbReference type="ARBA" id="ARBA00023465"/>
    </source>
</evidence>
<feature type="domain" description="Siroheme decarboxylase AsnC-like ligand binding" evidence="8">
    <location>
        <begin position="63"/>
        <end position="149"/>
    </location>
</feature>
<gene>
    <name evidence="10" type="ORF">VZ94_09225</name>
</gene>
<evidence type="ECO:0000259" key="8">
    <source>
        <dbReference type="Pfam" id="PF17805"/>
    </source>
</evidence>
<dbReference type="Gene3D" id="3.30.70.3460">
    <property type="match status" value="1"/>
</dbReference>
<evidence type="ECO:0000256" key="5">
    <source>
        <dbReference type="ARBA" id="ARBA00023471"/>
    </source>
</evidence>
<keyword evidence="1" id="KW-0456">Lyase</keyword>
<evidence type="ECO:0000256" key="7">
    <source>
        <dbReference type="ARBA" id="ARBA00048470"/>
    </source>
</evidence>
<comment type="function">
    <text evidence="6">Involved in heme d1 biosynthesis. Catalyzes the decarboxylation of siroheme into didecarboxysiroheme.</text>
</comment>
<evidence type="ECO:0000313" key="10">
    <source>
        <dbReference type="EMBL" id="KJV06732.1"/>
    </source>
</evidence>